<evidence type="ECO:0000313" key="3">
    <source>
        <dbReference type="EMBL" id="RGR98593.1"/>
    </source>
</evidence>
<evidence type="ECO:0000259" key="1">
    <source>
        <dbReference type="Pfam" id="PF03235"/>
    </source>
</evidence>
<dbReference type="Pfam" id="PF07510">
    <property type="entry name" value="GmrSD_C"/>
    <property type="match status" value="1"/>
</dbReference>
<dbReference type="RefSeq" id="WP_118431374.1">
    <property type="nucleotide sequence ID" value="NZ_QRUU01000011.1"/>
</dbReference>
<feature type="domain" description="GmrSD restriction endonucleases N-terminal" evidence="1">
    <location>
        <begin position="12"/>
        <end position="203"/>
    </location>
</feature>
<dbReference type="Proteomes" id="UP000285864">
    <property type="component" value="Unassembled WGS sequence"/>
</dbReference>
<protein>
    <submittedName>
        <fullName evidence="3">DUF262 domain-containing protein</fullName>
    </submittedName>
</protein>
<evidence type="ECO:0000259" key="2">
    <source>
        <dbReference type="Pfam" id="PF07510"/>
    </source>
</evidence>
<gene>
    <name evidence="3" type="ORF">DWY20_04285</name>
</gene>
<dbReference type="PANTHER" id="PTHR35149">
    <property type="entry name" value="SLL5132 PROTEIN"/>
    <property type="match status" value="1"/>
</dbReference>
<feature type="domain" description="GmrSD restriction endonucleases C-terminal" evidence="2">
    <location>
        <begin position="450"/>
        <end position="585"/>
    </location>
</feature>
<evidence type="ECO:0000313" key="4">
    <source>
        <dbReference type="Proteomes" id="UP000285864"/>
    </source>
</evidence>
<sequence>MKYTPYKITEEKLFFSIPIYQRLFEWDTENIVTLLNDLKSEYEHTNGEGDYFIGMLTSTKNNELVDGQQRFTVMMLLGSVMQDYYNDWKSFLITDNKSRLDFSSRPLDNTYLRSLIEHKEDGNHTFRNLKILEANLQIRKFVEKEYIQDEEKASFAKYIFKHLCFFISKLPEGYSPKDLNKYFERMNTSGKNLEQHEILKVKLLSNLDGDIDKYMLLWNKLADVDTLLIRKGKDENLTEIKRQALQSNISTVFANNLIDGIDHVVHDDGTSIDSIEMSASAPKNDREINKGSRCALSFPYLLLQVLYRKLNKKIKGEIRDFFKPSDLLSTFEKYLPFNGDNVNPEDIKDFMERLLKARLALDFCFVRPTEYGFSLDMNQSEDNNELKKLLMFQSMLYVSSSNYTNYRWFNWLMDDIDKYGIPQPDALFKSMKRKADEAFPLPPYEQLSYRNDIRYWFWRLDFYIWRHRKELFDKDSPELTIAENYIFKRNRSIEHIAPQTPQSNSMMKWDNSDDDNNLRDSFGNLVMISQGLNSSLSNESYEVKTAHVQSFCNGSKSGSIESLKLLVVHKNYPQGWTKESIEEHGMETYKWLENSVRDESGAVD</sequence>
<accession>A0A412GUX8</accession>
<proteinExistence type="predicted"/>
<keyword evidence="4" id="KW-1185">Reference proteome</keyword>
<dbReference type="EMBL" id="QRUU01000011">
    <property type="protein sequence ID" value="RGR98593.1"/>
    <property type="molecule type" value="Genomic_DNA"/>
</dbReference>
<comment type="caution">
    <text evidence="3">The sequence shown here is derived from an EMBL/GenBank/DDBJ whole genome shotgun (WGS) entry which is preliminary data.</text>
</comment>
<dbReference type="Pfam" id="PF03235">
    <property type="entry name" value="GmrSD_N"/>
    <property type="match status" value="1"/>
</dbReference>
<organism evidence="3 4">
    <name type="scientific">Phocaeicola coprocola</name>
    <dbReference type="NCBI Taxonomy" id="310298"/>
    <lineage>
        <taxon>Bacteria</taxon>
        <taxon>Pseudomonadati</taxon>
        <taxon>Bacteroidota</taxon>
        <taxon>Bacteroidia</taxon>
        <taxon>Bacteroidales</taxon>
        <taxon>Bacteroidaceae</taxon>
        <taxon>Phocaeicola</taxon>
    </lineage>
</organism>
<reference evidence="3 4" key="1">
    <citation type="submission" date="2018-08" db="EMBL/GenBank/DDBJ databases">
        <title>A genome reference for cultivated species of the human gut microbiota.</title>
        <authorList>
            <person name="Zou Y."/>
            <person name="Xue W."/>
            <person name="Luo G."/>
        </authorList>
    </citation>
    <scope>NUCLEOTIDE SEQUENCE [LARGE SCALE GENOMIC DNA]</scope>
    <source>
        <strain evidence="3 4">AF24-2</strain>
    </source>
</reference>
<name>A0A412GUX8_9BACT</name>
<dbReference type="AlphaFoldDB" id="A0A412GUX8"/>
<dbReference type="InterPro" id="IPR004919">
    <property type="entry name" value="GmrSD_N"/>
</dbReference>
<dbReference type="PANTHER" id="PTHR35149:SF1">
    <property type="entry name" value="DUF5655 DOMAIN-CONTAINING PROTEIN"/>
    <property type="match status" value="1"/>
</dbReference>
<dbReference type="InterPro" id="IPR011089">
    <property type="entry name" value="GmrSD_C"/>
</dbReference>